<dbReference type="EMBL" id="LAZR01064040">
    <property type="protein sequence ID" value="KKK58324.1"/>
    <property type="molecule type" value="Genomic_DNA"/>
</dbReference>
<protein>
    <submittedName>
        <fullName evidence="1">Uncharacterized protein</fullName>
    </submittedName>
</protein>
<reference evidence="1" key="1">
    <citation type="journal article" date="2015" name="Nature">
        <title>Complex archaea that bridge the gap between prokaryotes and eukaryotes.</title>
        <authorList>
            <person name="Spang A."/>
            <person name="Saw J.H."/>
            <person name="Jorgensen S.L."/>
            <person name="Zaremba-Niedzwiedzka K."/>
            <person name="Martijn J."/>
            <person name="Lind A.E."/>
            <person name="van Eijk R."/>
            <person name="Schleper C."/>
            <person name="Guy L."/>
            <person name="Ettema T.J."/>
        </authorList>
    </citation>
    <scope>NUCLEOTIDE SEQUENCE</scope>
</reference>
<name>A0A0F8YW88_9ZZZZ</name>
<evidence type="ECO:0000313" key="1">
    <source>
        <dbReference type="EMBL" id="KKK58324.1"/>
    </source>
</evidence>
<dbReference type="AlphaFoldDB" id="A0A0F8YW88"/>
<proteinExistence type="predicted"/>
<organism evidence="1">
    <name type="scientific">marine sediment metagenome</name>
    <dbReference type="NCBI Taxonomy" id="412755"/>
    <lineage>
        <taxon>unclassified sequences</taxon>
        <taxon>metagenomes</taxon>
        <taxon>ecological metagenomes</taxon>
    </lineage>
</organism>
<feature type="non-terminal residue" evidence="1">
    <location>
        <position position="53"/>
    </location>
</feature>
<gene>
    <name evidence="1" type="ORF">LCGC14_3045550</name>
</gene>
<accession>A0A0F8YW88</accession>
<sequence>MPKIEVTLVFTRATKRTYRYDADEEGQAISTLYVQQTAFPGGPPHTIAVTVEA</sequence>
<comment type="caution">
    <text evidence="1">The sequence shown here is derived from an EMBL/GenBank/DDBJ whole genome shotgun (WGS) entry which is preliminary data.</text>
</comment>